<feature type="transmembrane region" description="Helical" evidence="1">
    <location>
        <begin position="6"/>
        <end position="29"/>
    </location>
</feature>
<comment type="caution">
    <text evidence="3">The sequence shown here is derived from an EMBL/GenBank/DDBJ whole genome shotgun (WGS) entry which is preliminary data.</text>
</comment>
<reference evidence="3 4" key="1">
    <citation type="submission" date="2020-08" db="EMBL/GenBank/DDBJ databases">
        <title>Genomic Encyclopedia of Type Strains, Phase IV (KMG-IV): sequencing the most valuable type-strain genomes for metagenomic binning, comparative biology and taxonomic classification.</title>
        <authorList>
            <person name="Goeker M."/>
        </authorList>
    </citation>
    <scope>NUCLEOTIDE SEQUENCE [LARGE SCALE GENOMIC DNA]</scope>
    <source>
        <strain evidence="3 4">DSM 101064</strain>
    </source>
</reference>
<evidence type="ECO:0000313" key="3">
    <source>
        <dbReference type="EMBL" id="MBB5721292.1"/>
    </source>
</evidence>
<evidence type="ECO:0000256" key="1">
    <source>
        <dbReference type="SAM" id="Phobius"/>
    </source>
</evidence>
<dbReference type="Pfam" id="PF12860">
    <property type="entry name" value="PAS_7"/>
    <property type="match status" value="1"/>
</dbReference>
<name>A0A7W9BJC7_9RHOB</name>
<proteinExistence type="predicted"/>
<dbReference type="SMART" id="SM00091">
    <property type="entry name" value="PAS"/>
    <property type="match status" value="2"/>
</dbReference>
<dbReference type="SUPFAM" id="SSF55785">
    <property type="entry name" value="PYP-like sensor domain (PAS domain)"/>
    <property type="match status" value="2"/>
</dbReference>
<dbReference type="Gene3D" id="3.30.450.20">
    <property type="entry name" value="PAS domain"/>
    <property type="match status" value="1"/>
</dbReference>
<dbReference type="Pfam" id="PF13188">
    <property type="entry name" value="PAS_8"/>
    <property type="match status" value="1"/>
</dbReference>
<dbReference type="RefSeq" id="WP_183526181.1">
    <property type="nucleotide sequence ID" value="NZ_JACIJM010000002.1"/>
</dbReference>
<evidence type="ECO:0000259" key="2">
    <source>
        <dbReference type="SMART" id="SM00091"/>
    </source>
</evidence>
<gene>
    <name evidence="3" type="ORF">FHS72_000899</name>
</gene>
<keyword evidence="1" id="KW-0812">Transmembrane</keyword>
<protein>
    <submittedName>
        <fullName evidence="3">PAS domain-containing protein</fullName>
    </submittedName>
</protein>
<keyword evidence="1" id="KW-1133">Transmembrane helix</keyword>
<keyword evidence="4" id="KW-1185">Reference proteome</keyword>
<sequence>MESLGLLEVALIAAISLGGTAIVAVGFWLMTIRGVARHRYAGIENIAPTFLFDGNDLRDATVDAQVLIKDAPKHMNDRESVLHVLGARFPTLTTVMDKIERNEVQTLVATDNSTISLELTEINGLVQIKLLGTCAQDGLTISAIAAQDALLGELTMLRNLADQSPNLVWQQDEDGQLSWANQSYLNLSDILSDDADKAVKSWPSEAIFPDLHHDVSDDKPKVQRMSVDIPAQNGEAWFDVTSLKSGSHALHFASNANKAVLAEQEKRRSVQMFGRIFAKLSTGLAIFDGSRRLLMFNPALLEMTNLSPEFLSGKPSMQMFLDRLREARLLPEPKDYVKWRGQFPLNDASSDCIAYCENWEIANGQTFKVTGQPGRDDSYAFFFEDISAEVSLTRRFRSDIQTGQGVLDALPEAIAVFSANGTLVMSNRFYGQLWDVDHDTSVRAHDLRAEMLTWQSHCAAAPIWGELRDFIGKSGDRGTWTDRAILDDGRQFTCKAQPISGGMTMISFTVLARMRPRIQHNLTMPDPAIYGLKG</sequence>
<dbReference type="Proteomes" id="UP000535415">
    <property type="component" value="Unassembled WGS sequence"/>
</dbReference>
<accession>A0A7W9BJC7</accession>
<dbReference type="EMBL" id="JACIJM010000002">
    <property type="protein sequence ID" value="MBB5721292.1"/>
    <property type="molecule type" value="Genomic_DNA"/>
</dbReference>
<organism evidence="3 4">
    <name type="scientific">Yoonia ponticola</name>
    <dbReference type="NCBI Taxonomy" id="1524255"/>
    <lineage>
        <taxon>Bacteria</taxon>
        <taxon>Pseudomonadati</taxon>
        <taxon>Pseudomonadota</taxon>
        <taxon>Alphaproteobacteria</taxon>
        <taxon>Rhodobacterales</taxon>
        <taxon>Paracoccaceae</taxon>
        <taxon>Yoonia</taxon>
    </lineage>
</organism>
<feature type="domain" description="PAS" evidence="2">
    <location>
        <begin position="271"/>
        <end position="338"/>
    </location>
</feature>
<keyword evidence="1" id="KW-0472">Membrane</keyword>
<dbReference type="InterPro" id="IPR035965">
    <property type="entry name" value="PAS-like_dom_sf"/>
</dbReference>
<dbReference type="AlphaFoldDB" id="A0A7W9BJC7"/>
<evidence type="ECO:0000313" key="4">
    <source>
        <dbReference type="Proteomes" id="UP000535415"/>
    </source>
</evidence>
<dbReference type="InterPro" id="IPR000014">
    <property type="entry name" value="PAS"/>
</dbReference>
<feature type="domain" description="PAS" evidence="2">
    <location>
        <begin position="155"/>
        <end position="224"/>
    </location>
</feature>